<organism evidence="2 3">
    <name type="scientific">Coccomyxa viridis</name>
    <dbReference type="NCBI Taxonomy" id="1274662"/>
    <lineage>
        <taxon>Eukaryota</taxon>
        <taxon>Viridiplantae</taxon>
        <taxon>Chlorophyta</taxon>
        <taxon>core chlorophytes</taxon>
        <taxon>Trebouxiophyceae</taxon>
        <taxon>Trebouxiophyceae incertae sedis</taxon>
        <taxon>Coccomyxaceae</taxon>
        <taxon>Coccomyxa</taxon>
    </lineage>
</organism>
<reference evidence="2 3" key="1">
    <citation type="submission" date="2024-06" db="EMBL/GenBank/DDBJ databases">
        <authorList>
            <person name="Kraege A."/>
            <person name="Thomma B."/>
        </authorList>
    </citation>
    <scope>NUCLEOTIDE SEQUENCE [LARGE SCALE GENOMIC DNA]</scope>
</reference>
<evidence type="ECO:0000256" key="1">
    <source>
        <dbReference type="SAM" id="Coils"/>
    </source>
</evidence>
<comment type="caution">
    <text evidence="2">The sequence shown here is derived from an EMBL/GenBank/DDBJ whole genome shotgun (WGS) entry which is preliminary data.</text>
</comment>
<feature type="coiled-coil region" evidence="1">
    <location>
        <begin position="29"/>
        <end position="157"/>
    </location>
</feature>
<gene>
    <name evidence="2" type="primary">g7431</name>
    <name evidence="2" type="ORF">VP750_LOCUS6362</name>
</gene>
<protein>
    <submittedName>
        <fullName evidence="2">G7431 protein</fullName>
    </submittedName>
</protein>
<accession>A0ABP1FXW2</accession>
<evidence type="ECO:0000313" key="3">
    <source>
        <dbReference type="Proteomes" id="UP001497392"/>
    </source>
</evidence>
<sequence>MASPREAWRQARAHITETEQASLERAWDLKEKENTLEAKQQRLNAISADIEAGKRRLSQHVSQCNDYMKKILDLQKDFKEADKQRTDLVQMRTDIAKKLKEKEDDLSSQTAAFEKEKKVCEDNVAEFTAFLEEVHGKEKAAAMIQETRSKIANKKEASRAL</sequence>
<keyword evidence="3" id="KW-1185">Reference proteome</keyword>
<proteinExistence type="predicted"/>
<dbReference type="EMBL" id="CAXHTA020000011">
    <property type="protein sequence ID" value="CAL5224703.1"/>
    <property type="molecule type" value="Genomic_DNA"/>
</dbReference>
<name>A0ABP1FXW2_9CHLO</name>
<dbReference type="Proteomes" id="UP001497392">
    <property type="component" value="Unassembled WGS sequence"/>
</dbReference>
<keyword evidence="1" id="KW-0175">Coiled coil</keyword>
<evidence type="ECO:0000313" key="2">
    <source>
        <dbReference type="EMBL" id="CAL5224703.1"/>
    </source>
</evidence>